<accession>A0A5B8UZZ1</accession>
<dbReference type="RefSeq" id="WP_147032504.1">
    <property type="nucleotide sequence ID" value="NZ_CP042436.1"/>
</dbReference>
<evidence type="ECO:0000313" key="1">
    <source>
        <dbReference type="EMBL" id="QEC63931.1"/>
    </source>
</evidence>
<dbReference type="EMBL" id="CP042436">
    <property type="protein sequence ID" value="QEC63931.1"/>
    <property type="molecule type" value="Genomic_DNA"/>
</dbReference>
<protein>
    <submittedName>
        <fullName evidence="1">Uncharacterized protein</fullName>
    </submittedName>
</protein>
<reference evidence="1 2" key="1">
    <citation type="journal article" date="2017" name="Curr. Microbiol.">
        <title>Mucilaginibacter ginsenosidivorans sp. nov., Isolated from Soil of Ginseng Field.</title>
        <authorList>
            <person name="Kim M.M."/>
            <person name="Siddiqi M.Z."/>
            <person name="Im W.T."/>
        </authorList>
    </citation>
    <scope>NUCLEOTIDE SEQUENCE [LARGE SCALE GENOMIC DNA]</scope>
    <source>
        <strain evidence="1 2">Gsoil 3017</strain>
    </source>
</reference>
<sequence length="210" mass="25060">MTDPQNTITITGLIQERVFKRIVFAHNGLTIEQSLGFGPDRFIAGDSIAAFRFGVRELRGYKFSFGRQYFIEIKNFNCEIYRIKLNSLFGIKRKEYYRTWAELLQNIWDFYLDNQLSYYTELYNIQQTFELAGVTFHNDGISWDKNNYLPWDKIAVKSYQNYFMIHHADNARQYKCCVFSIDWNAVVLQSLLKEITRQYSRSRRTIRKGL</sequence>
<organism evidence="1 2">
    <name type="scientific">Mucilaginibacter ginsenosidivorans</name>
    <dbReference type="NCBI Taxonomy" id="398053"/>
    <lineage>
        <taxon>Bacteria</taxon>
        <taxon>Pseudomonadati</taxon>
        <taxon>Bacteroidota</taxon>
        <taxon>Sphingobacteriia</taxon>
        <taxon>Sphingobacteriales</taxon>
        <taxon>Sphingobacteriaceae</taxon>
        <taxon>Mucilaginibacter</taxon>
    </lineage>
</organism>
<gene>
    <name evidence="1" type="ORF">FRZ54_15555</name>
</gene>
<dbReference type="OrthoDB" id="757707at2"/>
<dbReference type="KEGG" id="mgin:FRZ54_15555"/>
<dbReference type="Proteomes" id="UP000321479">
    <property type="component" value="Chromosome"/>
</dbReference>
<keyword evidence="2" id="KW-1185">Reference proteome</keyword>
<dbReference type="AlphaFoldDB" id="A0A5B8UZZ1"/>
<name>A0A5B8UZZ1_9SPHI</name>
<proteinExistence type="predicted"/>
<evidence type="ECO:0000313" key="2">
    <source>
        <dbReference type="Proteomes" id="UP000321479"/>
    </source>
</evidence>